<dbReference type="PATRIC" id="fig|999415.3.peg.1551"/>
<keyword evidence="2" id="KW-1185">Reference proteome</keyword>
<dbReference type="NCBIfam" id="TIGR02254">
    <property type="entry name" value="YjjG_YfnB"/>
    <property type="match status" value="1"/>
</dbReference>
<dbReference type="SFLD" id="SFLDS00003">
    <property type="entry name" value="Haloacid_Dehalogenase"/>
    <property type="match status" value="1"/>
</dbReference>
<dbReference type="Pfam" id="PF13419">
    <property type="entry name" value="HAD_2"/>
    <property type="match status" value="1"/>
</dbReference>
<name>M2Q1H1_9FIRM</name>
<dbReference type="AlphaFoldDB" id="M2Q1H1"/>
<dbReference type="InterPro" id="IPR023214">
    <property type="entry name" value="HAD_sf"/>
</dbReference>
<dbReference type="RefSeq" id="WP_004803707.1">
    <property type="nucleotide sequence ID" value="NZ_KB446649.1"/>
</dbReference>
<comment type="caution">
    <text evidence="1">The sequence shown here is derived from an EMBL/GenBank/DDBJ whole genome shotgun (WGS) entry which is preliminary data.</text>
</comment>
<dbReference type="InterPro" id="IPR011951">
    <property type="entry name" value="HAD-SF_hydro_IA_YjjG/PynA"/>
</dbReference>
<dbReference type="NCBIfam" id="TIGR01549">
    <property type="entry name" value="HAD-SF-IA-v1"/>
    <property type="match status" value="1"/>
</dbReference>
<dbReference type="STRING" id="999415.HMPREF9943_01524"/>
<organism evidence="1 2">
    <name type="scientific">Eggerthia catenaformis OT 569 = DSM 20559</name>
    <dbReference type="NCBI Taxonomy" id="999415"/>
    <lineage>
        <taxon>Bacteria</taxon>
        <taxon>Bacillati</taxon>
        <taxon>Bacillota</taxon>
        <taxon>Erysipelotrichia</taxon>
        <taxon>Erysipelotrichales</taxon>
        <taxon>Coprobacillaceae</taxon>
        <taxon>Eggerthia</taxon>
    </lineage>
</organism>
<dbReference type="InterPro" id="IPR052550">
    <property type="entry name" value="Pyrimidine_5'-ntase_YjjG"/>
</dbReference>
<dbReference type="Gene3D" id="3.40.50.1000">
    <property type="entry name" value="HAD superfamily/HAD-like"/>
    <property type="match status" value="1"/>
</dbReference>
<dbReference type="GO" id="GO:0008253">
    <property type="term" value="F:5'-nucleotidase activity"/>
    <property type="evidence" value="ECO:0007669"/>
    <property type="project" value="InterPro"/>
</dbReference>
<dbReference type="InterPro" id="IPR023198">
    <property type="entry name" value="PGP-like_dom2"/>
</dbReference>
<dbReference type="eggNOG" id="COG1011">
    <property type="taxonomic scope" value="Bacteria"/>
</dbReference>
<dbReference type="PANTHER" id="PTHR47478">
    <property type="match status" value="1"/>
</dbReference>
<accession>M2Q1H1</accession>
<keyword evidence="1" id="KW-0378">Hydrolase</keyword>
<dbReference type="Gene3D" id="1.10.150.240">
    <property type="entry name" value="Putative phosphatase, domain 2"/>
    <property type="match status" value="1"/>
</dbReference>
<dbReference type="InterPro" id="IPR036412">
    <property type="entry name" value="HAD-like_sf"/>
</dbReference>
<dbReference type="Proteomes" id="UP000011758">
    <property type="component" value="Unassembled WGS sequence"/>
</dbReference>
<reference evidence="1 2" key="1">
    <citation type="submission" date="2013-02" db="EMBL/GenBank/DDBJ databases">
        <title>The Genome Sequence of Lactobacillus catenaformis F0143.</title>
        <authorList>
            <consortium name="The Broad Institute Genome Sequencing Platform"/>
            <person name="Earl A."/>
            <person name="Ward D."/>
            <person name="Feldgarden M."/>
            <person name="Gevers D."/>
            <person name="Izard J."/>
            <person name="Blanton J.M."/>
            <person name="Mathney J."/>
            <person name="Dewhirst F.E."/>
            <person name="Young S.K."/>
            <person name="Zeng Q."/>
            <person name="Gargeya S."/>
            <person name="Fitzgerald M."/>
            <person name="Haas B."/>
            <person name="Abouelleil A."/>
            <person name="Alvarado L."/>
            <person name="Arachchi H.M."/>
            <person name="Berlin A."/>
            <person name="Chapman S.B."/>
            <person name="Gearin G."/>
            <person name="Goldberg J."/>
            <person name="Griggs A."/>
            <person name="Gujja S."/>
            <person name="Hansen M."/>
            <person name="Heiman D."/>
            <person name="Howarth C."/>
            <person name="Larimer J."/>
            <person name="Lui A."/>
            <person name="MacDonald P.J.P."/>
            <person name="McCowen C."/>
            <person name="Montmayeur A."/>
            <person name="Murphy C."/>
            <person name="Neiman D."/>
            <person name="Pearson M."/>
            <person name="Priest M."/>
            <person name="Roberts A."/>
            <person name="Saif S."/>
            <person name="Shea T."/>
            <person name="Sisk P."/>
            <person name="Stolte C."/>
            <person name="Sykes S."/>
            <person name="Wortman J."/>
            <person name="Nusbaum C."/>
            <person name="Birren B."/>
        </authorList>
    </citation>
    <scope>NUCLEOTIDE SEQUENCE [LARGE SCALE GENOMIC DNA]</scope>
    <source>
        <strain evidence="1 2">OT 569</strain>
    </source>
</reference>
<dbReference type="InterPro" id="IPR041492">
    <property type="entry name" value="HAD_2"/>
</dbReference>
<evidence type="ECO:0000313" key="1">
    <source>
        <dbReference type="EMBL" id="EMD16121.1"/>
    </source>
</evidence>
<dbReference type="SFLD" id="SFLDG01129">
    <property type="entry name" value="C1.5:_HAD__Beta-PGM__Phosphata"/>
    <property type="match status" value="1"/>
</dbReference>
<proteinExistence type="predicted"/>
<dbReference type="EMBL" id="AGEJ01000024">
    <property type="protein sequence ID" value="EMD16121.1"/>
    <property type="molecule type" value="Genomic_DNA"/>
</dbReference>
<protein>
    <submittedName>
        <fullName evidence="1">TIGR02254 family HAD hydrolase</fullName>
    </submittedName>
</protein>
<dbReference type="SUPFAM" id="SSF56784">
    <property type="entry name" value="HAD-like"/>
    <property type="match status" value="1"/>
</dbReference>
<dbReference type="BioCyc" id="ECAT999415-HMP:GTTI-1579-MONOMER"/>
<dbReference type="PANTHER" id="PTHR47478:SF1">
    <property type="entry name" value="PYRIMIDINE 5'-NUCLEOTIDASE YJJG"/>
    <property type="match status" value="1"/>
</dbReference>
<dbReference type="OrthoDB" id="9802350at2"/>
<sequence>MKILWDIDGTLLDFKKSEYVSLKTLLKENNISLTDDLLSEYLIINKKYWKNIENGRIERTRALEDRFKDFFQFINRQDINCQAFNYQYQKSLSKNTFLEKHALNTLALCQNHEQYVVTNGSKIAQQGKLESTGIQLFIKQSFISEEIGYEKPHISFFDYVKKMTDYDCNQTIIIGDSLTSDIKGGINADILTCWYNPEGILNETDIIPDYQISSLLEVKQIVG</sequence>
<evidence type="ECO:0000313" key="2">
    <source>
        <dbReference type="Proteomes" id="UP000011758"/>
    </source>
</evidence>
<gene>
    <name evidence="1" type="ORF">HMPREF9943_01524</name>
</gene>
<dbReference type="InterPro" id="IPR006439">
    <property type="entry name" value="HAD-SF_hydro_IA"/>
</dbReference>